<feature type="transmembrane region" description="Helical" evidence="4">
    <location>
        <begin position="92"/>
        <end position="110"/>
    </location>
</feature>
<dbReference type="Proteomes" id="UP000243468">
    <property type="component" value="Unassembled WGS sequence"/>
</dbReference>
<gene>
    <name evidence="6" type="ORF">SAMN05421732_10661</name>
</gene>
<keyword evidence="4" id="KW-1133">Transmembrane helix</keyword>
<dbReference type="GO" id="GO:0043709">
    <property type="term" value="P:cell adhesion involved in single-species biofilm formation"/>
    <property type="evidence" value="ECO:0007669"/>
    <property type="project" value="TreeGrafter"/>
</dbReference>
<dbReference type="PANTHER" id="PTHR45138">
    <property type="entry name" value="REGULATORY COMPONENTS OF SENSORY TRANSDUCTION SYSTEM"/>
    <property type="match status" value="1"/>
</dbReference>
<sequence length="425" mass="49311">MESKYNLAKLQYDKEKIEELITRQSQRVGQVFPKKMEQEFWSKNLERARKHVQKYLWGGVLSYFIFILVILPSDYWVIDKQYLKHDFLNCSLGLANGALCLLVLFSFSHFPKLRPYFAPASMVLMFWAMVSISWLTLTVETVALRQQGMAILCMIYIMGSLITGVKPFQMLMTGFLAASVTVILFFLLHVDFDAVVLGRILFGSCVFGYVISHMIFARERMIYLFTMRARISEKMHRIHNSELLHLSQHDDLTKISNRRTFDEMMDVFYEQTRQEQSDLAILFIDIDFFKNYNDFYGHQKGDDVISSIAKSIKNAIRHMDFVARYGGEEFVVLLPETDAHGAYAVASNIFKAIERLEIPHEKSLISNFITISLGITVYHGETELSKEELLEIADQALYRAKHLGRNQIYYQSIRSNIPDTELIKS</sequence>
<dbReference type="NCBIfam" id="TIGR00254">
    <property type="entry name" value="GGDEF"/>
    <property type="match status" value="1"/>
</dbReference>
<dbReference type="InterPro" id="IPR029787">
    <property type="entry name" value="Nucleotide_cyclase"/>
</dbReference>
<protein>
    <recommendedName>
        <fullName evidence="2">diguanylate cyclase</fullName>
        <ecNumber evidence="2">2.7.7.65</ecNumber>
    </recommendedName>
</protein>
<proteinExistence type="predicted"/>
<dbReference type="GO" id="GO:1902201">
    <property type="term" value="P:negative regulation of bacterial-type flagellum-dependent cell motility"/>
    <property type="evidence" value="ECO:0007669"/>
    <property type="project" value="TreeGrafter"/>
</dbReference>
<dbReference type="Pfam" id="PF00990">
    <property type="entry name" value="GGDEF"/>
    <property type="match status" value="1"/>
</dbReference>
<keyword evidence="4" id="KW-0812">Transmembrane</keyword>
<evidence type="ECO:0000256" key="3">
    <source>
        <dbReference type="ARBA" id="ARBA00034247"/>
    </source>
</evidence>
<dbReference type="GO" id="GO:0052621">
    <property type="term" value="F:diguanylate cyclase activity"/>
    <property type="evidence" value="ECO:0007669"/>
    <property type="project" value="UniProtKB-EC"/>
</dbReference>
<feature type="transmembrane region" description="Helical" evidence="4">
    <location>
        <begin position="55"/>
        <end position="72"/>
    </location>
</feature>
<dbReference type="CDD" id="cd01949">
    <property type="entry name" value="GGDEF"/>
    <property type="match status" value="1"/>
</dbReference>
<evidence type="ECO:0000256" key="1">
    <source>
        <dbReference type="ARBA" id="ARBA00001946"/>
    </source>
</evidence>
<comment type="catalytic activity">
    <reaction evidence="3">
        <text>2 GTP = 3',3'-c-di-GMP + 2 diphosphate</text>
        <dbReference type="Rhea" id="RHEA:24898"/>
        <dbReference type="ChEBI" id="CHEBI:33019"/>
        <dbReference type="ChEBI" id="CHEBI:37565"/>
        <dbReference type="ChEBI" id="CHEBI:58805"/>
        <dbReference type="EC" id="2.7.7.65"/>
    </reaction>
</comment>
<accession>A0A1G6L8F7</accession>
<feature type="transmembrane region" description="Helical" evidence="4">
    <location>
        <begin position="170"/>
        <end position="190"/>
    </location>
</feature>
<evidence type="ECO:0000256" key="2">
    <source>
        <dbReference type="ARBA" id="ARBA00012528"/>
    </source>
</evidence>
<keyword evidence="7" id="KW-1185">Reference proteome</keyword>
<feature type="transmembrane region" description="Helical" evidence="4">
    <location>
        <begin position="196"/>
        <end position="217"/>
    </location>
</feature>
<organism evidence="6 7">
    <name type="scientific">Acinetobacter kookii</name>
    <dbReference type="NCBI Taxonomy" id="1226327"/>
    <lineage>
        <taxon>Bacteria</taxon>
        <taxon>Pseudomonadati</taxon>
        <taxon>Pseudomonadota</taxon>
        <taxon>Gammaproteobacteria</taxon>
        <taxon>Moraxellales</taxon>
        <taxon>Moraxellaceae</taxon>
        <taxon>Acinetobacter</taxon>
    </lineage>
</organism>
<dbReference type="SUPFAM" id="SSF55073">
    <property type="entry name" value="Nucleotide cyclase"/>
    <property type="match status" value="1"/>
</dbReference>
<dbReference type="InterPro" id="IPR043128">
    <property type="entry name" value="Rev_trsase/Diguanyl_cyclase"/>
</dbReference>
<dbReference type="Gene3D" id="3.30.70.270">
    <property type="match status" value="1"/>
</dbReference>
<feature type="transmembrane region" description="Helical" evidence="4">
    <location>
        <begin position="117"/>
        <end position="137"/>
    </location>
</feature>
<dbReference type="PANTHER" id="PTHR45138:SF9">
    <property type="entry name" value="DIGUANYLATE CYCLASE DGCM-RELATED"/>
    <property type="match status" value="1"/>
</dbReference>
<evidence type="ECO:0000259" key="5">
    <source>
        <dbReference type="PROSITE" id="PS50887"/>
    </source>
</evidence>
<evidence type="ECO:0000313" key="7">
    <source>
        <dbReference type="Proteomes" id="UP000243468"/>
    </source>
</evidence>
<dbReference type="STRING" id="1226327.SAMN05421732_10661"/>
<reference evidence="7" key="1">
    <citation type="submission" date="2016-09" db="EMBL/GenBank/DDBJ databases">
        <authorList>
            <person name="Varghese N."/>
            <person name="Submissions S."/>
        </authorList>
    </citation>
    <scope>NUCLEOTIDE SEQUENCE [LARGE SCALE GENOMIC DNA]</scope>
    <source>
        <strain evidence="7">ANC 4667</strain>
    </source>
</reference>
<dbReference type="SMART" id="SM00267">
    <property type="entry name" value="GGDEF"/>
    <property type="match status" value="1"/>
</dbReference>
<dbReference type="GO" id="GO:0005886">
    <property type="term" value="C:plasma membrane"/>
    <property type="evidence" value="ECO:0007669"/>
    <property type="project" value="TreeGrafter"/>
</dbReference>
<dbReference type="InterPro" id="IPR050469">
    <property type="entry name" value="Diguanylate_Cyclase"/>
</dbReference>
<name>A0A1G6L8F7_9GAMM</name>
<evidence type="ECO:0000313" key="6">
    <source>
        <dbReference type="EMBL" id="SDC39652.1"/>
    </source>
</evidence>
<dbReference type="InterPro" id="IPR000160">
    <property type="entry name" value="GGDEF_dom"/>
</dbReference>
<dbReference type="AlphaFoldDB" id="A0A1G6L8F7"/>
<dbReference type="PROSITE" id="PS50887">
    <property type="entry name" value="GGDEF"/>
    <property type="match status" value="1"/>
</dbReference>
<comment type="cofactor">
    <cofactor evidence="1">
        <name>Mg(2+)</name>
        <dbReference type="ChEBI" id="CHEBI:18420"/>
    </cofactor>
</comment>
<dbReference type="RefSeq" id="WP_092819912.1">
    <property type="nucleotide sequence ID" value="NZ_BAABKJ010000011.1"/>
</dbReference>
<dbReference type="EMBL" id="FMYO01000006">
    <property type="protein sequence ID" value="SDC39652.1"/>
    <property type="molecule type" value="Genomic_DNA"/>
</dbReference>
<dbReference type="OrthoDB" id="9812260at2"/>
<evidence type="ECO:0000256" key="4">
    <source>
        <dbReference type="SAM" id="Phobius"/>
    </source>
</evidence>
<dbReference type="EC" id="2.7.7.65" evidence="2"/>
<keyword evidence="4" id="KW-0472">Membrane</keyword>
<feature type="domain" description="GGDEF" evidence="5">
    <location>
        <begin position="277"/>
        <end position="413"/>
    </location>
</feature>
<dbReference type="FunFam" id="3.30.70.270:FF:000001">
    <property type="entry name" value="Diguanylate cyclase domain protein"/>
    <property type="match status" value="1"/>
</dbReference>